<keyword evidence="2" id="KW-1185">Reference proteome</keyword>
<dbReference type="Proteomes" id="UP000327157">
    <property type="component" value="Chromosome 9"/>
</dbReference>
<proteinExistence type="predicted"/>
<reference evidence="1 2" key="1">
    <citation type="submission" date="2019-09" db="EMBL/GenBank/DDBJ databases">
        <authorList>
            <person name="Ou C."/>
        </authorList>
    </citation>
    <scope>NUCLEOTIDE SEQUENCE [LARGE SCALE GENOMIC DNA]</scope>
    <source>
        <strain evidence="1">S2</strain>
        <tissue evidence="1">Leaf</tissue>
    </source>
</reference>
<evidence type="ECO:0000313" key="1">
    <source>
        <dbReference type="EMBL" id="KAB2612308.1"/>
    </source>
</evidence>
<name>A0A5N5GAF5_9ROSA</name>
<evidence type="ECO:0000313" key="2">
    <source>
        <dbReference type="Proteomes" id="UP000327157"/>
    </source>
</evidence>
<reference evidence="1 2" key="3">
    <citation type="submission" date="2019-11" db="EMBL/GenBank/DDBJ databases">
        <title>A de novo genome assembly of a pear dwarfing rootstock.</title>
        <authorList>
            <person name="Wang F."/>
            <person name="Wang J."/>
            <person name="Li S."/>
            <person name="Zhang Y."/>
            <person name="Fang M."/>
            <person name="Ma L."/>
            <person name="Zhao Y."/>
            <person name="Jiang S."/>
        </authorList>
    </citation>
    <scope>NUCLEOTIDE SEQUENCE [LARGE SCALE GENOMIC DNA]</scope>
    <source>
        <strain evidence="1">S2</strain>
        <tissue evidence="1">Leaf</tissue>
    </source>
</reference>
<dbReference type="AlphaFoldDB" id="A0A5N5GAF5"/>
<dbReference type="EMBL" id="SMOL01000458">
    <property type="protein sequence ID" value="KAB2612308.1"/>
    <property type="molecule type" value="Genomic_DNA"/>
</dbReference>
<dbReference type="OrthoDB" id="1751378at2759"/>
<reference evidence="2" key="2">
    <citation type="submission" date="2019-10" db="EMBL/GenBank/DDBJ databases">
        <title>A de novo genome assembly of a pear dwarfing rootstock.</title>
        <authorList>
            <person name="Wang F."/>
            <person name="Wang J."/>
            <person name="Li S."/>
            <person name="Zhang Y."/>
            <person name="Fang M."/>
            <person name="Ma L."/>
            <person name="Zhao Y."/>
            <person name="Jiang S."/>
        </authorList>
    </citation>
    <scope>NUCLEOTIDE SEQUENCE [LARGE SCALE GENOMIC DNA]</scope>
</reference>
<gene>
    <name evidence="1" type="ORF">D8674_034624</name>
</gene>
<comment type="caution">
    <text evidence="1">The sequence shown here is derived from an EMBL/GenBank/DDBJ whole genome shotgun (WGS) entry which is preliminary data.</text>
</comment>
<accession>A0A5N5GAF5</accession>
<organism evidence="1 2">
    <name type="scientific">Pyrus ussuriensis x Pyrus communis</name>
    <dbReference type="NCBI Taxonomy" id="2448454"/>
    <lineage>
        <taxon>Eukaryota</taxon>
        <taxon>Viridiplantae</taxon>
        <taxon>Streptophyta</taxon>
        <taxon>Embryophyta</taxon>
        <taxon>Tracheophyta</taxon>
        <taxon>Spermatophyta</taxon>
        <taxon>Magnoliopsida</taxon>
        <taxon>eudicotyledons</taxon>
        <taxon>Gunneridae</taxon>
        <taxon>Pentapetalae</taxon>
        <taxon>rosids</taxon>
        <taxon>fabids</taxon>
        <taxon>Rosales</taxon>
        <taxon>Rosaceae</taxon>
        <taxon>Amygdaloideae</taxon>
        <taxon>Maleae</taxon>
        <taxon>Pyrus</taxon>
    </lineage>
</organism>
<sequence>MHTQKDFQLDFAKKNRGEMKELKELHDETGQLTRLRLDLSGCSEIVLIPPNVSSSLKRLEDLRLGINSIDQWEGGRSNRRKK</sequence>
<protein>
    <submittedName>
        <fullName evidence="1">Disease resistance protein</fullName>
    </submittedName>
</protein>